<comment type="caution">
    <text evidence="1">The sequence shown here is derived from an EMBL/GenBank/DDBJ whole genome shotgun (WGS) entry which is preliminary data.</text>
</comment>
<organism evidence="1 2">
    <name type="scientific">Gnathostoma spinigerum</name>
    <dbReference type="NCBI Taxonomy" id="75299"/>
    <lineage>
        <taxon>Eukaryota</taxon>
        <taxon>Metazoa</taxon>
        <taxon>Ecdysozoa</taxon>
        <taxon>Nematoda</taxon>
        <taxon>Chromadorea</taxon>
        <taxon>Rhabditida</taxon>
        <taxon>Spirurina</taxon>
        <taxon>Gnathostomatomorpha</taxon>
        <taxon>Gnathostomatoidea</taxon>
        <taxon>Gnathostomatidae</taxon>
        <taxon>Gnathostoma</taxon>
    </lineage>
</organism>
<dbReference type="PANTHER" id="PTHR10632">
    <property type="entry name" value="SULFIDE:QUINONE OXIDOREDUCTASE"/>
    <property type="match status" value="1"/>
</dbReference>
<dbReference type="InterPro" id="IPR036188">
    <property type="entry name" value="FAD/NAD-bd_sf"/>
</dbReference>
<evidence type="ECO:0008006" key="3">
    <source>
        <dbReference type="Google" id="ProtNLM"/>
    </source>
</evidence>
<dbReference type="Proteomes" id="UP001608902">
    <property type="component" value="Unassembled WGS sequence"/>
</dbReference>
<evidence type="ECO:0000313" key="2">
    <source>
        <dbReference type="Proteomes" id="UP001608902"/>
    </source>
</evidence>
<dbReference type="EMBL" id="JBGFUD010005191">
    <property type="protein sequence ID" value="MFH4980183.1"/>
    <property type="molecule type" value="Genomic_DNA"/>
</dbReference>
<dbReference type="PANTHER" id="PTHR10632:SF2">
    <property type="entry name" value="SULFIDE:QUINONE OXIDOREDUCTASE, MITOCHONDRIAL"/>
    <property type="match status" value="1"/>
</dbReference>
<proteinExistence type="predicted"/>
<reference evidence="1 2" key="1">
    <citation type="submission" date="2024-08" db="EMBL/GenBank/DDBJ databases">
        <title>Gnathostoma spinigerum genome.</title>
        <authorList>
            <person name="Gonzalez-Bertolin B."/>
            <person name="Monzon S."/>
            <person name="Zaballos A."/>
            <person name="Jimenez P."/>
            <person name="Dekumyoy P."/>
            <person name="Varona S."/>
            <person name="Cuesta I."/>
            <person name="Sumanam S."/>
            <person name="Adisakwattana P."/>
            <person name="Gasser R.B."/>
            <person name="Hernandez-Gonzalez A."/>
            <person name="Young N.D."/>
            <person name="Perteguer M.J."/>
        </authorList>
    </citation>
    <scope>NUCLEOTIDE SEQUENCE [LARGE SCALE GENOMIC DNA]</scope>
    <source>
        <strain evidence="1">AL3</strain>
        <tissue evidence="1">Liver</tissue>
    </source>
</reference>
<sequence>MCIQYTLIYVVDIRGFTLKTRLSLIVTSPTDKNKMRLSIVNAATSHYRLVVLGGGTAGTAVSNNFRKLIPKGQMAVIEPFKDHYYQPGFTLVGGGFKTLDTMVRPTASYLNPDAVWIQQAAEELQPKNNAIVLA</sequence>
<dbReference type="SUPFAM" id="SSF51905">
    <property type="entry name" value="FAD/NAD(P)-binding domain"/>
    <property type="match status" value="1"/>
</dbReference>
<dbReference type="InterPro" id="IPR015904">
    <property type="entry name" value="Sulphide_quinone_reductase"/>
</dbReference>
<evidence type="ECO:0000313" key="1">
    <source>
        <dbReference type="EMBL" id="MFH4980183.1"/>
    </source>
</evidence>
<dbReference type="Gene3D" id="3.50.50.100">
    <property type="match status" value="1"/>
</dbReference>
<dbReference type="AlphaFoldDB" id="A0ABD6EJN5"/>
<protein>
    <recommendedName>
        <fullName evidence="3">Glucose-methanol-choline oxidoreductase N-terminal domain-containing protein</fullName>
    </recommendedName>
</protein>
<name>A0ABD6EJN5_9BILA</name>
<gene>
    <name evidence="1" type="ORF">AB6A40_006892</name>
</gene>
<accession>A0ABD6EJN5</accession>
<keyword evidence="2" id="KW-1185">Reference proteome</keyword>